<sequence>MERGRAMSGSSRAWTWRHAFASSSLPATTKAVLHTLGMFMNELGEGCYPSVADICRYSGLDKKTVLKHLGTARDAGWIAVSQHGYRGQRWKRQEYAARWPERDLLSACPPADDAKGGGNTPPPSEPSDAVDFVPVGGGNEGSKVVEHVHQDKTSPVNIPNNSPFERERESDQEGRENRKSIERAFKKAFHAWPTAVTDSEPDAFRVWMTLTAEERLAASEEAGRYVEAAKATGRKHVCSYAVYLREKRWEKLPVKAAATGSGDNQPAQAAPLGKIWGARVYELLLAGPSRSVSLNEIERGIAETGRFTEESLLLEKQARHGFPDVNELFEKAANRRGALVPSRLLAIKDLLVQVRIGSDEWAVWEEFHKQRGWPWLPNMGSAEWVYFPVGGPDGLNGFEKALRGLGENDGN</sequence>
<reference evidence="2 3" key="1">
    <citation type="submission" date="2019-09" db="EMBL/GenBank/DDBJ databases">
        <title>Biological control of the noxious weed angled onion (Allium triquetrum) thwarted by endophytic bacteria in Victoria, Australia.</title>
        <authorList>
            <person name="Tehranchian P."/>
            <person name="Adair R.J."/>
            <person name="Van T.H."/>
            <person name="Morrison P.D."/>
            <person name="Williams H."/>
            <person name="Lawrie A.C."/>
        </authorList>
    </citation>
    <scope>NUCLEOTIDE SEQUENCE [LARGE SCALE GENOMIC DNA]</scope>
    <source>
        <strain evidence="2 3">RPTAtOch1</strain>
    </source>
</reference>
<evidence type="ECO:0000313" key="2">
    <source>
        <dbReference type="EMBL" id="KAA9369550.1"/>
    </source>
</evidence>
<feature type="region of interest" description="Disordered" evidence="1">
    <location>
        <begin position="106"/>
        <end position="131"/>
    </location>
</feature>
<evidence type="ECO:0000256" key="1">
    <source>
        <dbReference type="SAM" id="MobiDB-lite"/>
    </source>
</evidence>
<protein>
    <submittedName>
        <fullName evidence="2">Helix-turn-helix domain-containing protein</fullName>
    </submittedName>
</protein>
<name>A0A5N1K206_9HYPH</name>
<dbReference type="EMBL" id="VYXQ01000004">
    <property type="protein sequence ID" value="KAA9369550.1"/>
    <property type="molecule type" value="Genomic_DNA"/>
</dbReference>
<proteinExistence type="predicted"/>
<dbReference type="Pfam" id="PF13730">
    <property type="entry name" value="HTH_36"/>
    <property type="match status" value="1"/>
</dbReference>
<keyword evidence="3" id="KW-1185">Reference proteome</keyword>
<feature type="compositionally biased region" description="Basic and acidic residues" evidence="1">
    <location>
        <begin position="164"/>
        <end position="178"/>
    </location>
</feature>
<comment type="caution">
    <text evidence="2">The sequence shown here is derived from an EMBL/GenBank/DDBJ whole genome shotgun (WGS) entry which is preliminary data.</text>
</comment>
<evidence type="ECO:0000313" key="3">
    <source>
        <dbReference type="Proteomes" id="UP000327108"/>
    </source>
</evidence>
<dbReference type="AlphaFoldDB" id="A0A5N1K206"/>
<feature type="compositionally biased region" description="Polar residues" evidence="1">
    <location>
        <begin position="153"/>
        <end position="163"/>
    </location>
</feature>
<feature type="region of interest" description="Disordered" evidence="1">
    <location>
        <begin position="147"/>
        <end position="178"/>
    </location>
</feature>
<dbReference type="Proteomes" id="UP000327108">
    <property type="component" value="Unassembled WGS sequence"/>
</dbReference>
<organism evidence="2 3">
    <name type="scientific">Ochrobactrum quorumnocens</name>
    <dbReference type="NCBI Taxonomy" id="271865"/>
    <lineage>
        <taxon>Bacteria</taxon>
        <taxon>Pseudomonadati</taxon>
        <taxon>Pseudomonadota</taxon>
        <taxon>Alphaproteobacteria</taxon>
        <taxon>Hyphomicrobiales</taxon>
        <taxon>Brucellaceae</taxon>
        <taxon>Brucella/Ochrobactrum group</taxon>
        <taxon>Ochrobactrum</taxon>
    </lineage>
</organism>
<gene>
    <name evidence="2" type="ORF">F3W84_05270</name>
</gene>
<accession>A0A5N1K206</accession>